<dbReference type="EMBL" id="DTDJ01000051">
    <property type="protein sequence ID" value="HGL18356.1"/>
    <property type="molecule type" value="Genomic_DNA"/>
</dbReference>
<comment type="caution">
    <text evidence="8">The sequence shown here is derived from an EMBL/GenBank/DDBJ whole genome shotgun (WGS) entry which is preliminary data.</text>
</comment>
<dbReference type="AlphaFoldDB" id="A0A7V4E609"/>
<dbReference type="UniPathway" id="UPA00664"/>
<comment type="similarity">
    <text evidence="1 7">Belongs to the Lgt family.</text>
</comment>
<comment type="function">
    <text evidence="7">Catalyzes the transfer of the diacylglyceryl group from phosphatidylglycerol to the sulfhydryl group of the N-terminal cysteine of a prolipoprotein, the first step in the formation of mature lipoproteins.</text>
</comment>
<organism evidence="8">
    <name type="scientific">candidate division WOR-3 bacterium</name>
    <dbReference type="NCBI Taxonomy" id="2052148"/>
    <lineage>
        <taxon>Bacteria</taxon>
        <taxon>Bacteria division WOR-3</taxon>
    </lineage>
</organism>
<protein>
    <recommendedName>
        <fullName evidence="7">Phosphatidylglycerol--prolipoprotein diacylglyceryl transferase</fullName>
        <ecNumber evidence="7">2.5.1.145</ecNumber>
    </recommendedName>
</protein>
<gene>
    <name evidence="7 8" type="primary">lgt</name>
    <name evidence="8" type="ORF">ENU66_08520</name>
</gene>
<keyword evidence="2 7" id="KW-1003">Cell membrane</keyword>
<dbReference type="InterPro" id="IPR001640">
    <property type="entry name" value="Lgt"/>
</dbReference>
<feature type="binding site" evidence="7">
    <location>
        <position position="132"/>
    </location>
    <ligand>
        <name>a 1,2-diacyl-sn-glycero-3-phospho-(1'-sn-glycerol)</name>
        <dbReference type="ChEBI" id="CHEBI:64716"/>
    </ligand>
</feature>
<feature type="transmembrane region" description="Helical" evidence="7">
    <location>
        <begin position="13"/>
        <end position="33"/>
    </location>
</feature>
<dbReference type="EC" id="2.5.1.145" evidence="7"/>
<reference evidence="8" key="1">
    <citation type="journal article" date="2020" name="mSystems">
        <title>Genome- and Community-Level Interaction Insights into Carbon Utilization and Element Cycling Functions of Hydrothermarchaeota in Hydrothermal Sediment.</title>
        <authorList>
            <person name="Zhou Z."/>
            <person name="Liu Y."/>
            <person name="Xu W."/>
            <person name="Pan J."/>
            <person name="Luo Z.H."/>
            <person name="Li M."/>
        </authorList>
    </citation>
    <scope>NUCLEOTIDE SEQUENCE [LARGE SCALE GENOMIC DNA]</scope>
    <source>
        <strain evidence="8">SpSt-69</strain>
    </source>
</reference>
<keyword evidence="5 7" id="KW-1133">Transmembrane helix</keyword>
<feature type="transmembrane region" description="Helical" evidence="7">
    <location>
        <begin position="196"/>
        <end position="215"/>
    </location>
</feature>
<keyword evidence="8" id="KW-0449">Lipoprotein</keyword>
<dbReference type="PANTHER" id="PTHR30589">
    <property type="entry name" value="PROLIPOPROTEIN DIACYLGLYCERYL TRANSFERASE"/>
    <property type="match status" value="1"/>
</dbReference>
<comment type="pathway">
    <text evidence="7">Protein modification; lipoprotein biosynthesis (diacylglyceryl transfer).</text>
</comment>
<feature type="transmembrane region" description="Helical" evidence="7">
    <location>
        <begin position="87"/>
        <end position="105"/>
    </location>
</feature>
<proteinExistence type="inferred from homology"/>
<dbReference type="Pfam" id="PF01790">
    <property type="entry name" value="LGT"/>
    <property type="match status" value="1"/>
</dbReference>
<keyword evidence="3 7" id="KW-0808">Transferase</keyword>
<dbReference type="PANTHER" id="PTHR30589:SF0">
    <property type="entry name" value="PHOSPHATIDYLGLYCEROL--PROLIPOPROTEIN DIACYLGLYCERYL TRANSFERASE"/>
    <property type="match status" value="1"/>
</dbReference>
<sequence>MHPILFRLGPLEIRSWGVLVLIGFIVGISYVAKRARTMGISTEKIWDFGFWVALSAIVGARIFYVLYHIPYFKEHPSEIIRFWEGGAVFFGGFLFALVVGIIYLVKNKKYLPFWPIADFASEALALGMFFGRWGCFFNGCCFGKETHLPWGVVFPPGSPAYEVMDSLHIHPSQLYESFANLILFFVLLKLEQKKPFDGFIFLFYMFFASLIRFLVDFTRYYEPENVFLLTINQWISIAIMVASLIMYFVLRKKRQAISL</sequence>
<evidence type="ECO:0000313" key="8">
    <source>
        <dbReference type="EMBL" id="HGL18356.1"/>
    </source>
</evidence>
<evidence type="ECO:0000256" key="3">
    <source>
        <dbReference type="ARBA" id="ARBA00022679"/>
    </source>
</evidence>
<evidence type="ECO:0000256" key="2">
    <source>
        <dbReference type="ARBA" id="ARBA00022475"/>
    </source>
</evidence>
<name>A0A7V4E609_UNCW3</name>
<evidence type="ECO:0000256" key="6">
    <source>
        <dbReference type="ARBA" id="ARBA00023136"/>
    </source>
</evidence>
<dbReference type="HAMAP" id="MF_01147">
    <property type="entry name" value="Lgt"/>
    <property type="match status" value="1"/>
</dbReference>
<feature type="transmembrane region" description="Helical" evidence="7">
    <location>
        <begin position="45"/>
        <end position="67"/>
    </location>
</feature>
<dbReference type="GO" id="GO:0008961">
    <property type="term" value="F:phosphatidylglycerol-prolipoprotein diacylglyceryl transferase activity"/>
    <property type="evidence" value="ECO:0007669"/>
    <property type="project" value="UniProtKB-UniRule"/>
</dbReference>
<dbReference type="GO" id="GO:0005886">
    <property type="term" value="C:plasma membrane"/>
    <property type="evidence" value="ECO:0007669"/>
    <property type="project" value="UniProtKB-SubCell"/>
</dbReference>
<evidence type="ECO:0000256" key="7">
    <source>
        <dbReference type="HAMAP-Rule" id="MF_01147"/>
    </source>
</evidence>
<feature type="transmembrane region" description="Helical" evidence="7">
    <location>
        <begin position="227"/>
        <end position="250"/>
    </location>
</feature>
<comment type="subcellular location">
    <subcellularLocation>
        <location evidence="7">Cell membrane</location>
        <topology evidence="7">Multi-pass membrane protein</topology>
    </subcellularLocation>
</comment>
<keyword evidence="4 7" id="KW-0812">Transmembrane</keyword>
<evidence type="ECO:0000256" key="4">
    <source>
        <dbReference type="ARBA" id="ARBA00022692"/>
    </source>
</evidence>
<comment type="catalytic activity">
    <reaction evidence="7">
        <text>L-cysteinyl-[prolipoprotein] + a 1,2-diacyl-sn-glycero-3-phospho-(1'-sn-glycerol) = an S-1,2-diacyl-sn-glyceryl-L-cysteinyl-[prolipoprotein] + sn-glycerol 1-phosphate + H(+)</text>
        <dbReference type="Rhea" id="RHEA:56712"/>
        <dbReference type="Rhea" id="RHEA-COMP:14679"/>
        <dbReference type="Rhea" id="RHEA-COMP:14680"/>
        <dbReference type="ChEBI" id="CHEBI:15378"/>
        <dbReference type="ChEBI" id="CHEBI:29950"/>
        <dbReference type="ChEBI" id="CHEBI:57685"/>
        <dbReference type="ChEBI" id="CHEBI:64716"/>
        <dbReference type="ChEBI" id="CHEBI:140658"/>
        <dbReference type="EC" id="2.5.1.145"/>
    </reaction>
</comment>
<evidence type="ECO:0000256" key="1">
    <source>
        <dbReference type="ARBA" id="ARBA00007150"/>
    </source>
</evidence>
<dbReference type="NCBIfam" id="TIGR00544">
    <property type="entry name" value="lgt"/>
    <property type="match status" value="1"/>
</dbReference>
<dbReference type="GO" id="GO:0042158">
    <property type="term" value="P:lipoprotein biosynthetic process"/>
    <property type="evidence" value="ECO:0007669"/>
    <property type="project" value="UniProtKB-UniRule"/>
</dbReference>
<evidence type="ECO:0000256" key="5">
    <source>
        <dbReference type="ARBA" id="ARBA00022989"/>
    </source>
</evidence>
<keyword evidence="6 7" id="KW-0472">Membrane</keyword>
<accession>A0A7V4E609</accession>